<feature type="domain" description="Serine aminopeptidase S33" evidence="1">
    <location>
        <begin position="24"/>
        <end position="251"/>
    </location>
</feature>
<accession>A0ABT8N5I8</accession>
<dbReference type="RefSeq" id="WP_301724372.1">
    <property type="nucleotide sequence ID" value="NZ_JAUJWV010000002.1"/>
</dbReference>
<comment type="caution">
    <text evidence="2">The sequence shown here is derived from an EMBL/GenBank/DDBJ whole genome shotgun (WGS) entry which is preliminary data.</text>
</comment>
<dbReference type="InterPro" id="IPR029058">
    <property type="entry name" value="AB_hydrolase_fold"/>
</dbReference>
<evidence type="ECO:0000313" key="2">
    <source>
        <dbReference type="EMBL" id="MDN7242810.1"/>
    </source>
</evidence>
<keyword evidence="3" id="KW-1185">Reference proteome</keyword>
<dbReference type="EMBL" id="JAUJWV010000002">
    <property type="protein sequence ID" value="MDN7242810.1"/>
    <property type="molecule type" value="Genomic_DNA"/>
</dbReference>
<proteinExistence type="predicted"/>
<dbReference type="InterPro" id="IPR022742">
    <property type="entry name" value="Hydrolase_4"/>
</dbReference>
<dbReference type="PRINTS" id="PR00111">
    <property type="entry name" value="ABHYDROLASE"/>
</dbReference>
<dbReference type="Gene3D" id="3.40.50.1820">
    <property type="entry name" value="alpha/beta hydrolase"/>
    <property type="match status" value="1"/>
</dbReference>
<dbReference type="PANTHER" id="PTHR11614">
    <property type="entry name" value="PHOSPHOLIPASE-RELATED"/>
    <property type="match status" value="1"/>
</dbReference>
<gene>
    <name evidence="2" type="ORF">QWY14_13435</name>
</gene>
<dbReference type="InterPro" id="IPR051044">
    <property type="entry name" value="MAG_DAG_Lipase"/>
</dbReference>
<evidence type="ECO:0000259" key="1">
    <source>
        <dbReference type="Pfam" id="PF12146"/>
    </source>
</evidence>
<name>A0ABT8N5I8_9BACL</name>
<organism evidence="2 3">
    <name type="scientific">Planococcus shixiaomingii</name>
    <dbReference type="NCBI Taxonomy" id="3058393"/>
    <lineage>
        <taxon>Bacteria</taxon>
        <taxon>Bacillati</taxon>
        <taxon>Bacillota</taxon>
        <taxon>Bacilli</taxon>
        <taxon>Bacillales</taxon>
        <taxon>Caryophanaceae</taxon>
        <taxon>Planococcus</taxon>
    </lineage>
</organism>
<sequence length="270" mass="30269">MSEERMIRSFDGTQLFTRKDEAEKQKAVAVIAHGLAEHLGRYDALADTLLKHGFTVYRYEQRGHARSEGERTFFNDFNEMPDDLKTIMDLAKEENPGQSVFLIGHSMGGFTAASFGTKYPGQAEAIVLSGALTRYNKEIFGPLPMDLPADTYLDNELGEGVCSDPAVVKAYEEDPLVEKKISVGLINVFAPGVAWLKEEAESFVDPVLVLHGNEDGLVSEKDSRDFFGDIGSKDKTLKIYASLMHEILNEPSKYKIYDEIIEWMDDRLQD</sequence>
<reference evidence="2 3" key="1">
    <citation type="submission" date="2023-06" db="EMBL/GenBank/DDBJ databases">
        <title>Novel species in genus Planococcus.</title>
        <authorList>
            <person name="Ning S."/>
        </authorList>
    </citation>
    <scope>NUCLEOTIDE SEQUENCE [LARGE SCALE GENOMIC DNA]</scope>
    <source>
        <strain evidence="2 3">N028</strain>
    </source>
</reference>
<dbReference type="InterPro" id="IPR000073">
    <property type="entry name" value="AB_hydrolase_1"/>
</dbReference>
<dbReference type="SUPFAM" id="SSF53474">
    <property type="entry name" value="alpha/beta-Hydrolases"/>
    <property type="match status" value="1"/>
</dbReference>
<dbReference type="Pfam" id="PF12146">
    <property type="entry name" value="Hydrolase_4"/>
    <property type="match status" value="1"/>
</dbReference>
<protein>
    <submittedName>
        <fullName evidence="2">Lysophospholipase</fullName>
    </submittedName>
</protein>
<dbReference type="Proteomes" id="UP001172055">
    <property type="component" value="Unassembled WGS sequence"/>
</dbReference>
<evidence type="ECO:0000313" key="3">
    <source>
        <dbReference type="Proteomes" id="UP001172055"/>
    </source>
</evidence>